<reference evidence="8 9" key="1">
    <citation type="submission" date="2015-08" db="EMBL/GenBank/DDBJ databases">
        <title>Ancestral chromatin configuration constrains chromatin evolution on differentiating sex chromosomes in Drosophila.</title>
        <authorList>
            <person name="Zhou Q."/>
            <person name="Bachtrog D."/>
        </authorList>
    </citation>
    <scope>NUCLEOTIDE SEQUENCE [LARGE SCALE GENOMIC DNA]</scope>
    <source>
        <tissue evidence="8">Whole larvae</tissue>
    </source>
</reference>
<comment type="cofactor">
    <cofactor evidence="1">
        <name>L-ascorbate</name>
        <dbReference type="ChEBI" id="CHEBI:38290"/>
    </cofactor>
</comment>
<dbReference type="SMART" id="SM00702">
    <property type="entry name" value="P4Hc"/>
    <property type="match status" value="1"/>
</dbReference>
<dbReference type="Gene3D" id="2.60.120.620">
    <property type="entry name" value="q2cbj1_9rhob like domain"/>
    <property type="match status" value="1"/>
</dbReference>
<keyword evidence="3" id="KW-0847">Vitamin C</keyword>
<dbReference type="PANTHER" id="PTHR10869:SF244">
    <property type="entry name" value="PROLYL 4-HYDROXYLASE SUBUNIT ALPHA-2"/>
    <property type="match status" value="1"/>
</dbReference>
<protein>
    <submittedName>
        <fullName evidence="8">CG4174</fullName>
    </submittedName>
</protein>
<proteinExistence type="predicted"/>
<evidence type="ECO:0000256" key="3">
    <source>
        <dbReference type="ARBA" id="ARBA00022896"/>
    </source>
</evidence>
<evidence type="ECO:0000256" key="6">
    <source>
        <dbReference type="ARBA" id="ARBA00023004"/>
    </source>
</evidence>
<evidence type="ECO:0000256" key="4">
    <source>
        <dbReference type="ARBA" id="ARBA00022964"/>
    </source>
</evidence>
<keyword evidence="6" id="KW-0408">Iron</keyword>
<feature type="non-terminal residue" evidence="8">
    <location>
        <position position="1"/>
    </location>
</feature>
<feature type="domain" description="Prolyl 4-hydroxylase alpha subunit" evidence="7">
    <location>
        <begin position="16"/>
        <end position="174"/>
    </location>
</feature>
<accession>A0A0M3QYG0</accession>
<evidence type="ECO:0000259" key="7">
    <source>
        <dbReference type="SMART" id="SM00702"/>
    </source>
</evidence>
<feature type="non-terminal residue" evidence="8">
    <location>
        <position position="174"/>
    </location>
</feature>
<evidence type="ECO:0000313" key="9">
    <source>
        <dbReference type="Proteomes" id="UP000494163"/>
    </source>
</evidence>
<evidence type="ECO:0000256" key="2">
    <source>
        <dbReference type="ARBA" id="ARBA00022723"/>
    </source>
</evidence>
<dbReference type="GO" id="GO:0004656">
    <property type="term" value="F:procollagen-proline 4-dioxygenase activity"/>
    <property type="evidence" value="ECO:0007669"/>
    <property type="project" value="TreeGrafter"/>
</dbReference>
<keyword evidence="4" id="KW-0223">Dioxygenase</keyword>
<dbReference type="OrthoDB" id="420380at2759"/>
<dbReference type="GO" id="GO:0031418">
    <property type="term" value="F:L-ascorbic acid binding"/>
    <property type="evidence" value="ECO:0007669"/>
    <property type="project" value="UniProtKB-KW"/>
</dbReference>
<keyword evidence="9" id="KW-1185">Reference proteome</keyword>
<dbReference type="EMBL" id="CP012526">
    <property type="protein sequence ID" value="ALC47613.1"/>
    <property type="molecule type" value="Genomic_DNA"/>
</dbReference>
<evidence type="ECO:0000256" key="1">
    <source>
        <dbReference type="ARBA" id="ARBA00001961"/>
    </source>
</evidence>
<evidence type="ECO:0000256" key="5">
    <source>
        <dbReference type="ARBA" id="ARBA00023002"/>
    </source>
</evidence>
<keyword evidence="5" id="KW-0560">Oxidoreductase</keyword>
<organism evidence="8 9">
    <name type="scientific">Drosophila busckii</name>
    <name type="common">Fruit fly</name>
    <dbReference type="NCBI Taxonomy" id="30019"/>
    <lineage>
        <taxon>Eukaryota</taxon>
        <taxon>Metazoa</taxon>
        <taxon>Ecdysozoa</taxon>
        <taxon>Arthropoda</taxon>
        <taxon>Hexapoda</taxon>
        <taxon>Insecta</taxon>
        <taxon>Pterygota</taxon>
        <taxon>Neoptera</taxon>
        <taxon>Endopterygota</taxon>
        <taxon>Diptera</taxon>
        <taxon>Brachycera</taxon>
        <taxon>Muscomorpha</taxon>
        <taxon>Ephydroidea</taxon>
        <taxon>Drosophilidae</taxon>
        <taxon>Drosophila</taxon>
    </lineage>
</organism>
<dbReference type="InterPro" id="IPR006620">
    <property type="entry name" value="Pro_4_hyd_alph"/>
</dbReference>
<dbReference type="Proteomes" id="UP000494163">
    <property type="component" value="Chromosome 3R"/>
</dbReference>
<dbReference type="GO" id="GO:0005783">
    <property type="term" value="C:endoplasmic reticulum"/>
    <property type="evidence" value="ECO:0007669"/>
    <property type="project" value="TreeGrafter"/>
</dbReference>
<name>A0A0M3QYG0_DROBS</name>
<keyword evidence="2" id="KW-0479">Metal-binding</keyword>
<dbReference type="PANTHER" id="PTHR10869">
    <property type="entry name" value="PROLYL 4-HYDROXYLASE ALPHA SUBUNIT"/>
    <property type="match status" value="1"/>
</dbReference>
<dbReference type="AlphaFoldDB" id="A0A0M3QYG0"/>
<dbReference type="GO" id="GO:0005506">
    <property type="term" value="F:iron ion binding"/>
    <property type="evidence" value="ECO:0007669"/>
    <property type="project" value="InterPro"/>
</dbReference>
<dbReference type="STRING" id="30019.A0A0M3QYG0"/>
<gene>
    <name evidence="8" type="ORF">Dbus_chr3Rg2363</name>
</gene>
<evidence type="ECO:0000313" key="8">
    <source>
        <dbReference type="EMBL" id="ALC47613.1"/>
    </source>
</evidence>
<sequence>YAKLAPFKMEQLSLEPYIAPYHGFATRREMDLLKALAKAELTPAKIYDGKKLYIDKERTATLSWLTHKHDLVLQLFKRLELITGICQYGGPLQVSNYGIGGYFHEHLDFFDELNDVDQGGATVFPKLNLTVQPESGAALVFHNLLNYMQGDPRTLHLSCPVLNGNKWIANKWTS</sequence>
<dbReference type="InterPro" id="IPR045054">
    <property type="entry name" value="P4HA-like"/>
</dbReference>
<dbReference type="OMA" id="NTIMTED"/>